<protein>
    <submittedName>
        <fullName evidence="5">Uncharacterized protein</fullName>
    </submittedName>
</protein>
<proteinExistence type="predicted"/>
<dbReference type="EMBL" id="PVTY01000024">
    <property type="protein sequence ID" value="PRZ12112.1"/>
    <property type="molecule type" value="Genomic_DNA"/>
</dbReference>
<feature type="region of interest" description="Disordered" evidence="4">
    <location>
        <begin position="1"/>
        <end position="56"/>
    </location>
</feature>
<feature type="compositionally biased region" description="Basic and acidic residues" evidence="4">
    <location>
        <begin position="1"/>
        <end position="10"/>
    </location>
</feature>
<evidence type="ECO:0000256" key="1">
    <source>
        <dbReference type="ARBA" id="ARBA00022737"/>
    </source>
</evidence>
<organism evidence="5 6">
    <name type="scientific">Nesterenkonia sandarakina</name>
    <dbReference type="NCBI Taxonomy" id="272918"/>
    <lineage>
        <taxon>Bacteria</taxon>
        <taxon>Bacillati</taxon>
        <taxon>Actinomycetota</taxon>
        <taxon>Actinomycetes</taxon>
        <taxon>Micrococcales</taxon>
        <taxon>Micrococcaceae</taxon>
        <taxon>Nesterenkonia</taxon>
    </lineage>
</organism>
<dbReference type="InterPro" id="IPR036770">
    <property type="entry name" value="Ankyrin_rpt-contain_sf"/>
</dbReference>
<keyword evidence="2 3" id="KW-0040">ANK repeat</keyword>
<dbReference type="PANTHER" id="PTHR24171">
    <property type="entry name" value="ANKYRIN REPEAT DOMAIN-CONTAINING PROTEIN 39-RELATED"/>
    <property type="match status" value="1"/>
</dbReference>
<reference evidence="5 6" key="1">
    <citation type="submission" date="2018-03" db="EMBL/GenBank/DDBJ databases">
        <title>Comparative analysis of microorganisms from saline springs in Andes Mountain Range, Colombia.</title>
        <authorList>
            <person name="Rubin E."/>
        </authorList>
    </citation>
    <scope>NUCLEOTIDE SEQUENCE [LARGE SCALE GENOMIC DNA]</scope>
    <source>
        <strain evidence="5 6">CG 35</strain>
    </source>
</reference>
<dbReference type="AlphaFoldDB" id="A0A2T0YBP8"/>
<feature type="repeat" description="ANK" evidence="3">
    <location>
        <begin position="98"/>
        <end position="130"/>
    </location>
</feature>
<evidence type="ECO:0000256" key="3">
    <source>
        <dbReference type="PROSITE-ProRule" id="PRU00023"/>
    </source>
</evidence>
<evidence type="ECO:0000313" key="5">
    <source>
        <dbReference type="EMBL" id="PRZ12112.1"/>
    </source>
</evidence>
<gene>
    <name evidence="5" type="ORF">BCL67_12411</name>
</gene>
<evidence type="ECO:0000313" key="6">
    <source>
        <dbReference type="Proteomes" id="UP000238217"/>
    </source>
</evidence>
<keyword evidence="6" id="KW-1185">Reference proteome</keyword>
<dbReference type="SUPFAM" id="SSF48403">
    <property type="entry name" value="Ankyrin repeat"/>
    <property type="match status" value="1"/>
</dbReference>
<name>A0A2T0YBP8_9MICC</name>
<dbReference type="PROSITE" id="PS50297">
    <property type="entry name" value="ANK_REP_REGION"/>
    <property type="match status" value="1"/>
</dbReference>
<dbReference type="PROSITE" id="PS50088">
    <property type="entry name" value="ANK_REPEAT"/>
    <property type="match status" value="1"/>
</dbReference>
<dbReference type="InterPro" id="IPR002110">
    <property type="entry name" value="Ankyrin_rpt"/>
</dbReference>
<evidence type="ECO:0000256" key="2">
    <source>
        <dbReference type="ARBA" id="ARBA00023043"/>
    </source>
</evidence>
<comment type="caution">
    <text evidence="5">The sequence shown here is derived from an EMBL/GenBank/DDBJ whole genome shotgun (WGS) entry which is preliminary data.</text>
</comment>
<dbReference type="Gene3D" id="1.25.40.20">
    <property type="entry name" value="Ankyrin repeat-containing domain"/>
    <property type="match status" value="1"/>
</dbReference>
<dbReference type="Proteomes" id="UP000238217">
    <property type="component" value="Unassembled WGS sequence"/>
</dbReference>
<dbReference type="Pfam" id="PF12796">
    <property type="entry name" value="Ank_2"/>
    <property type="match status" value="1"/>
</dbReference>
<sequence>MHKRADEVRGPRQAILFPPPTAQGAGSVSDRLAAMSQDHQHSTDLPENQQPQAGGAPELTEEQMEFLTSMFGVARAGKTEELLDLVDRGVPANLSNEKGDTLLILAVYNDHTELAKGLLTRGADVDRINDQGQTALGCAVFRQNEAATTALLDAGADPRLGRQSAYAVAEIFGLDSMRAVLDAHQG</sequence>
<evidence type="ECO:0000256" key="4">
    <source>
        <dbReference type="SAM" id="MobiDB-lite"/>
    </source>
</evidence>
<keyword evidence="1" id="KW-0677">Repeat</keyword>
<accession>A0A2T0YBP8</accession>
<dbReference type="SMART" id="SM00248">
    <property type="entry name" value="ANK"/>
    <property type="match status" value="2"/>
</dbReference>